<proteinExistence type="predicted"/>
<name>A0A7W4VSS8_9ACTN</name>
<dbReference type="AlphaFoldDB" id="A0A7W4VSS8"/>
<organism evidence="1 2">
    <name type="scientific">Nocardioides soli</name>
    <dbReference type="NCBI Taxonomy" id="1036020"/>
    <lineage>
        <taxon>Bacteria</taxon>
        <taxon>Bacillati</taxon>
        <taxon>Actinomycetota</taxon>
        <taxon>Actinomycetes</taxon>
        <taxon>Propionibacteriales</taxon>
        <taxon>Nocardioidaceae</taxon>
        <taxon>Nocardioides</taxon>
    </lineage>
</organism>
<evidence type="ECO:0000313" key="1">
    <source>
        <dbReference type="EMBL" id="MBB3041152.1"/>
    </source>
</evidence>
<protein>
    <submittedName>
        <fullName evidence="1">Uncharacterized protein</fullName>
    </submittedName>
</protein>
<gene>
    <name evidence="1" type="ORF">FHU40_000953</name>
</gene>
<reference evidence="1 2" key="1">
    <citation type="submission" date="2020-08" db="EMBL/GenBank/DDBJ databases">
        <title>Sequencing the genomes of 1000 actinobacteria strains.</title>
        <authorList>
            <person name="Klenk H.-P."/>
        </authorList>
    </citation>
    <scope>NUCLEOTIDE SEQUENCE [LARGE SCALE GENOMIC DNA]</scope>
    <source>
        <strain evidence="1 2">DSM 105498</strain>
    </source>
</reference>
<keyword evidence="2" id="KW-1185">Reference proteome</keyword>
<dbReference type="Proteomes" id="UP000589626">
    <property type="component" value="Unassembled WGS sequence"/>
</dbReference>
<evidence type="ECO:0000313" key="2">
    <source>
        <dbReference type="Proteomes" id="UP000589626"/>
    </source>
</evidence>
<accession>A0A7W4VSS8</accession>
<sequence>MAADLYLYPVDRIRDYVGESVITKHGAAAFDAAVRAEQMTQAGACRVPADDDETPEAQQIREVLAEALCRRVAVNLARRGLPLGMQMSDVGPARLTTNDPEVRRLEGPYRKLVVG</sequence>
<comment type="caution">
    <text evidence="1">The sequence shown here is derived from an EMBL/GenBank/DDBJ whole genome shotgun (WGS) entry which is preliminary data.</text>
</comment>
<dbReference type="EMBL" id="JACHWR010000001">
    <property type="protein sequence ID" value="MBB3041152.1"/>
    <property type="molecule type" value="Genomic_DNA"/>
</dbReference>
<dbReference type="RefSeq" id="WP_221199505.1">
    <property type="nucleotide sequence ID" value="NZ_JACHWR010000001.1"/>
</dbReference>